<proteinExistence type="predicted"/>
<evidence type="ECO:0008006" key="3">
    <source>
        <dbReference type="Google" id="ProtNLM"/>
    </source>
</evidence>
<name>A0A0K1PME4_9BACT</name>
<dbReference type="KEGG" id="llu:AKJ09_01240"/>
<evidence type="ECO:0000313" key="1">
    <source>
        <dbReference type="EMBL" id="AKU94576.1"/>
    </source>
</evidence>
<keyword evidence="2" id="KW-1185">Reference proteome</keyword>
<evidence type="ECO:0000313" key="2">
    <source>
        <dbReference type="Proteomes" id="UP000064967"/>
    </source>
</evidence>
<dbReference type="AlphaFoldDB" id="A0A0K1PME4"/>
<dbReference type="OrthoDB" id="5487781at2"/>
<dbReference type="STRING" id="1391654.AKJ09_01240"/>
<gene>
    <name evidence="1" type="ORF">AKJ09_01240</name>
</gene>
<protein>
    <recommendedName>
        <fullName evidence="3">Phosphodiester glycosidase domain-containing protein</fullName>
    </recommendedName>
</protein>
<dbReference type="EMBL" id="CP012333">
    <property type="protein sequence ID" value="AKU94576.1"/>
    <property type="molecule type" value="Genomic_DNA"/>
</dbReference>
<dbReference type="RefSeq" id="WP_146646147.1">
    <property type="nucleotide sequence ID" value="NZ_CP012333.1"/>
</dbReference>
<organism evidence="1 2">
    <name type="scientific">Labilithrix luteola</name>
    <dbReference type="NCBI Taxonomy" id="1391654"/>
    <lineage>
        <taxon>Bacteria</taxon>
        <taxon>Pseudomonadati</taxon>
        <taxon>Myxococcota</taxon>
        <taxon>Polyangia</taxon>
        <taxon>Polyangiales</taxon>
        <taxon>Labilitrichaceae</taxon>
        <taxon>Labilithrix</taxon>
    </lineage>
</organism>
<sequence length="880" mass="93573">MPQPEGSSPHPSSALALLQRRGPLLLGIALAGVLGSFATAGNVPRDAAELARELGEASGVSVEPVDIRWEPSGGAASDLLLGRFVLFLGSDRPGGPRDLYRARVRLSPEGHPLSVGSAHNLTSTPLGDDHALVVNGTHVAYATFAFGQEQSVTVLDVAGEGAQNVTTKLHDRLMAWVTNVQQTGSGAGIARTDITLEAPAQRVGLAMGEQSLDITLADDPRSNDRPRLARLDLGKGELASGAVAGLHAEAGRHLPKRLVFWAVDTVRAVPWIGPAPIAWLEEKTFALRDTLKQTAFKVTSGGDDALATDGPAPIAPSVLDGSQAGADVGHWPPASIRSMWKTPEPGEGEWEAPKQPWVKKIPVPAGAEAAPSAFYRTFVRPDEERPYAKVLLVAMDMRQLDLEMEAGNEDPKPLTGPPGAGRIPRDPAVYTRIAAAFNGGFKTEHGNYGMMLKKRVLLPPVAGAATVVVTKDGRVGMGSWGTNKDVGGIADLESADILSFRQNLDPLLDHDKVNPLGRAQWGFTLPGTSMQTERSGICVNGAGHLMYAWGDDVSATTLGKAMKMAGCIYGMHLDMNPHHTGFIFTNITELKGRNYKSELLSTQMEIDTARYIEYAPKDFFYLTLHDPTPAALDGAKWEPDPGVQPAPAWMPGLWRANTAAGLEVFEIEPARATFRARAGTKEPDAKTGTARAHELDADDAHRVILALNLGTAEPKRTRGLVTDGRVALPMSNGDRMGALVTSEDGQLSIVNAKEIGSVPAHTDVVELPLLLDEGKEIAGHARAVAALGLGPQGKVLVVRSKAPTNTSELAAVLMHAGCTRAVVLDRGTGTPGAMFRAGTPTPPRSRYEDTTLYAMGKPLVPRGFRFESTHPVEPPAPKKK</sequence>
<reference evidence="1 2" key="1">
    <citation type="submission" date="2015-08" db="EMBL/GenBank/DDBJ databases">
        <authorList>
            <person name="Babu N.S."/>
            <person name="Beckwith C.J."/>
            <person name="Beseler K.G."/>
            <person name="Brison A."/>
            <person name="Carone J.V."/>
            <person name="Caskin T.P."/>
            <person name="Diamond M."/>
            <person name="Durham M.E."/>
            <person name="Foxe J.M."/>
            <person name="Go M."/>
            <person name="Henderson B.A."/>
            <person name="Jones I.B."/>
            <person name="McGettigan J.A."/>
            <person name="Micheletti S.J."/>
            <person name="Nasrallah M.E."/>
            <person name="Ortiz D."/>
            <person name="Piller C.R."/>
            <person name="Privatt S.R."/>
            <person name="Schneider S.L."/>
            <person name="Sharp S."/>
            <person name="Smith T.C."/>
            <person name="Stanton J.D."/>
            <person name="Ullery H.E."/>
            <person name="Wilson R.J."/>
            <person name="Serrano M.G."/>
            <person name="Buck G."/>
            <person name="Lee V."/>
            <person name="Wang Y."/>
            <person name="Carvalho R."/>
            <person name="Voegtly L."/>
            <person name="Shi R."/>
            <person name="Duckworth R."/>
            <person name="Johnson A."/>
            <person name="Loviza R."/>
            <person name="Walstead R."/>
            <person name="Shah Z."/>
            <person name="Kiflezghi M."/>
            <person name="Wade K."/>
            <person name="Ball S.L."/>
            <person name="Bradley K.W."/>
            <person name="Asai D.J."/>
            <person name="Bowman C.A."/>
            <person name="Russell D.A."/>
            <person name="Pope W.H."/>
            <person name="Jacobs-Sera D."/>
            <person name="Hendrix R.W."/>
            <person name="Hatfull G.F."/>
        </authorList>
    </citation>
    <scope>NUCLEOTIDE SEQUENCE [LARGE SCALE GENOMIC DNA]</scope>
    <source>
        <strain evidence="1 2">DSM 27648</strain>
    </source>
</reference>
<accession>A0A0K1PME4</accession>
<dbReference type="Proteomes" id="UP000064967">
    <property type="component" value="Chromosome"/>
</dbReference>